<dbReference type="InterPro" id="IPR011251">
    <property type="entry name" value="Luciferase-like_dom"/>
</dbReference>
<dbReference type="EMBL" id="UZWD01000004">
    <property type="protein sequence ID" value="VDS03290.1"/>
    <property type="molecule type" value="Genomic_DNA"/>
</dbReference>
<dbReference type="AlphaFoldDB" id="A0A3S4C9K8"/>
<dbReference type="GO" id="GO:0005829">
    <property type="term" value="C:cytosol"/>
    <property type="evidence" value="ECO:0007669"/>
    <property type="project" value="TreeGrafter"/>
</dbReference>
<keyword evidence="1 4" id="KW-0560">Oxidoreductase</keyword>
<evidence type="ECO:0000313" key="5">
    <source>
        <dbReference type="Proteomes" id="UP000268844"/>
    </source>
</evidence>
<dbReference type="OrthoDB" id="7816697at2"/>
<dbReference type="InterPro" id="IPR036661">
    <property type="entry name" value="Luciferase-like_sf"/>
</dbReference>
<dbReference type="GO" id="GO:0047646">
    <property type="term" value="F:alkanal monooxygenase (FMN-linked) activity"/>
    <property type="evidence" value="ECO:0007669"/>
    <property type="project" value="UniProtKB-EC"/>
</dbReference>
<keyword evidence="2 4" id="KW-0503">Monooxygenase</keyword>
<feature type="domain" description="Luciferase-like" evidence="3">
    <location>
        <begin position="16"/>
        <end position="295"/>
    </location>
</feature>
<evidence type="ECO:0000259" key="3">
    <source>
        <dbReference type="Pfam" id="PF00296"/>
    </source>
</evidence>
<dbReference type="Proteomes" id="UP000268844">
    <property type="component" value="Unassembled WGS sequence"/>
</dbReference>
<dbReference type="Pfam" id="PF00296">
    <property type="entry name" value="Bac_luciferase"/>
    <property type="match status" value="1"/>
</dbReference>
<dbReference type="EC" id="1.14.14.3" evidence="4"/>
<accession>A0A3S4C9K8</accession>
<proteinExistence type="predicted"/>
<dbReference type="InterPro" id="IPR050766">
    <property type="entry name" value="Bact_Lucif_Oxidored"/>
</dbReference>
<keyword evidence="5" id="KW-1185">Reference proteome</keyword>
<dbReference type="Gene3D" id="3.20.20.30">
    <property type="entry name" value="Luciferase-like domain"/>
    <property type="match status" value="1"/>
</dbReference>
<reference evidence="4 5" key="1">
    <citation type="submission" date="2018-12" db="EMBL/GenBank/DDBJ databases">
        <authorList>
            <person name="Criscuolo A."/>
        </authorList>
    </citation>
    <scope>NUCLEOTIDE SEQUENCE [LARGE SCALE GENOMIC DNA]</scope>
    <source>
        <strain evidence="4">ACIP1116281</strain>
    </source>
</reference>
<name>A0A3S4C9K8_9HYPH</name>
<evidence type="ECO:0000313" key="4">
    <source>
        <dbReference type="EMBL" id="VDS03290.1"/>
    </source>
</evidence>
<sequence length="342" mass="37302">MRVDIAGFTRGSKRLDHRQVLDFCARMDGLGFDGLWFNEFHFQQPPDPYPSTLLLAASILGATRRIRVGTSIMVLPLYHPLLLAEQVAQLHGQSGGRFDFGIGRGTFPTTLAALGIDPAETGSRFFEAFDLIRSAWHEPTLVPADSVWPTSSFAVGPLLPEGDDIPVYVAGSSPDTVGFAHRHGLPLLLSLEPSELRQLQVHDTVSGSATGLYPADFSISRYLTIAPTRAAALALVDALLPRLYERRLRYARLNNRPLDAVRPVDRDLFLAEQMIAGDADECAAQLLALRDRTGIDSIRLIFNCNGEVPDPEADAMATLFGRAALPALHALPALSPKTEISR</sequence>
<dbReference type="SUPFAM" id="SSF51679">
    <property type="entry name" value="Bacterial luciferase-like"/>
    <property type="match status" value="1"/>
</dbReference>
<dbReference type="RefSeq" id="WP_126148877.1">
    <property type="nucleotide sequence ID" value="NZ_JBHTMH010000001.1"/>
</dbReference>
<dbReference type="PANTHER" id="PTHR30137:SF8">
    <property type="entry name" value="BLR5498 PROTEIN"/>
    <property type="match status" value="1"/>
</dbReference>
<protein>
    <submittedName>
        <fullName evidence="4">Alkanal monooxygenase alpha chain</fullName>
        <ecNumber evidence="4">1.14.14.3</ecNumber>
    </submittedName>
</protein>
<evidence type="ECO:0000256" key="2">
    <source>
        <dbReference type="ARBA" id="ARBA00023033"/>
    </source>
</evidence>
<gene>
    <name evidence="4" type="primary">luxA_1</name>
    <name evidence="4" type="ORF">DEVEQU_00411</name>
</gene>
<evidence type="ECO:0000256" key="1">
    <source>
        <dbReference type="ARBA" id="ARBA00023002"/>
    </source>
</evidence>
<organism evidence="4 5">
    <name type="scientific">Devosia equisanguinis</name>
    <dbReference type="NCBI Taxonomy" id="2490941"/>
    <lineage>
        <taxon>Bacteria</taxon>
        <taxon>Pseudomonadati</taxon>
        <taxon>Pseudomonadota</taxon>
        <taxon>Alphaproteobacteria</taxon>
        <taxon>Hyphomicrobiales</taxon>
        <taxon>Devosiaceae</taxon>
        <taxon>Devosia</taxon>
    </lineage>
</organism>
<dbReference type="PANTHER" id="PTHR30137">
    <property type="entry name" value="LUCIFERASE-LIKE MONOOXYGENASE"/>
    <property type="match status" value="1"/>
</dbReference>